<protein>
    <recommendedName>
        <fullName evidence="4">S-layer protein</fullName>
    </recommendedName>
</protein>
<dbReference type="Proteomes" id="UP001438112">
    <property type="component" value="Unassembled WGS sequence"/>
</dbReference>
<comment type="caution">
    <text evidence="2">The sequence shown here is derived from an EMBL/GenBank/DDBJ whole genome shotgun (WGS) entry which is preliminary data.</text>
</comment>
<proteinExistence type="predicted"/>
<organism evidence="2 3">
    <name type="scientific">Apilactobacillus apinorum</name>
    <dbReference type="NCBI Taxonomy" id="1218495"/>
    <lineage>
        <taxon>Bacteria</taxon>
        <taxon>Bacillati</taxon>
        <taxon>Bacillota</taxon>
        <taxon>Bacilli</taxon>
        <taxon>Lactobacillales</taxon>
        <taxon>Lactobacillaceae</taxon>
        <taxon>Apilactobacillus</taxon>
    </lineage>
</organism>
<keyword evidence="1" id="KW-0732">Signal</keyword>
<evidence type="ECO:0000256" key="1">
    <source>
        <dbReference type="SAM" id="SignalP"/>
    </source>
</evidence>
<accession>A0ABP9ZGD2</accession>
<sequence length="423" mass="45951">MHSLLKKITLTSIAALTFASIATVNVNAAKHHTKSVKHITKTTATYYQVSYADNAAYAKSTGIVTVFNKPGRLANAKVVATKKTMKQLAKSKSPKDVFYVYGMAKTNTGLYYAHIVTLGGKYRGWVYVGKHDISTDLKNIDKNTGITATKTLTYAKLPKDTKNVKISAALWTYPNYSRINSRVIPHKKTTYMKDTFTIDGAVKNTLGWTYYHVTDNKKANIDGWIFAKNVSVTKKVTDHSTDTNKNNTPSDPYTLTFNYNGSPVNTVVVSVKNDLTVNGTAKVNADTLAKFIPRGYQITTDANAINTDGPIVNGGKAIINLAPKTVSRIAIQLKQNGTNNVLTPSTSLNNTLTTIANDLLANKSVFVDQPVNADVVKAELTSKNITTITQSDLGLTGAGSLTYTGVDTTKIDGNNPVITIYFQ</sequence>
<evidence type="ECO:0008006" key="4">
    <source>
        <dbReference type="Google" id="ProtNLM"/>
    </source>
</evidence>
<evidence type="ECO:0000313" key="3">
    <source>
        <dbReference type="Proteomes" id="UP001438112"/>
    </source>
</evidence>
<dbReference type="RefSeq" id="WP_353317305.1">
    <property type="nucleotide sequence ID" value="NZ_BAABVV010000018.1"/>
</dbReference>
<dbReference type="EMBL" id="BAABVV010000018">
    <property type="protein sequence ID" value="GAA6113812.1"/>
    <property type="molecule type" value="Genomic_DNA"/>
</dbReference>
<feature type="signal peptide" evidence="1">
    <location>
        <begin position="1"/>
        <end position="28"/>
    </location>
</feature>
<feature type="chain" id="PRO_5045549731" description="S-layer protein" evidence="1">
    <location>
        <begin position="29"/>
        <end position="423"/>
    </location>
</feature>
<name>A0ABP9ZGD2_9LACO</name>
<gene>
    <name evidence="2" type="ORF">AP20H10_01750</name>
</gene>
<keyword evidence="3" id="KW-1185">Reference proteome</keyword>
<reference evidence="2 3" key="1">
    <citation type="submission" date="2024-03" db="EMBL/GenBank/DDBJ databases">
        <title>Inconsistent identification of Apilactobacillus kunkeei-related strains obtained by well-developed overall genome related indices.</title>
        <authorList>
            <person name="Maeno S."/>
            <person name="Endo A."/>
        </authorList>
    </citation>
    <scope>NUCLEOTIDE SEQUENCE [LARGE SCALE GENOMIC DNA]</scope>
    <source>
        <strain evidence="2 3">20H-10</strain>
    </source>
</reference>
<evidence type="ECO:0000313" key="2">
    <source>
        <dbReference type="EMBL" id="GAA6113812.1"/>
    </source>
</evidence>